<dbReference type="InterPro" id="IPR035097">
    <property type="entry name" value="M29_N-terminal"/>
</dbReference>
<dbReference type="GO" id="GO:0006508">
    <property type="term" value="P:proteolysis"/>
    <property type="evidence" value="ECO:0007669"/>
    <property type="project" value="UniProtKB-KW"/>
</dbReference>
<dbReference type="RefSeq" id="WP_304449086.1">
    <property type="nucleotide sequence ID" value="NZ_JARRAH010000001.1"/>
</dbReference>
<keyword evidence="8" id="KW-0378">Hydrolase</keyword>
<comment type="cofactor">
    <cofactor evidence="2">
        <name>Mg(2+)</name>
        <dbReference type="ChEBI" id="CHEBI:18420"/>
    </cofactor>
</comment>
<comment type="cofactor">
    <cofactor evidence="1">
        <name>Co(2+)</name>
        <dbReference type="ChEBI" id="CHEBI:48828"/>
    </cofactor>
</comment>
<keyword evidence="11" id="KW-1185">Reference proteome</keyword>
<dbReference type="PANTHER" id="PTHR34448">
    <property type="entry name" value="AMINOPEPTIDASE"/>
    <property type="match status" value="1"/>
</dbReference>
<dbReference type="EMBL" id="JBHSXM010000001">
    <property type="protein sequence ID" value="MFC6837421.1"/>
    <property type="molecule type" value="Genomic_DNA"/>
</dbReference>
<name>A0ABD5UH28_9EURY</name>
<evidence type="ECO:0000256" key="7">
    <source>
        <dbReference type="ARBA" id="ARBA00022723"/>
    </source>
</evidence>
<evidence type="ECO:0000256" key="5">
    <source>
        <dbReference type="ARBA" id="ARBA00022438"/>
    </source>
</evidence>
<evidence type="ECO:0000256" key="3">
    <source>
        <dbReference type="ARBA" id="ARBA00001947"/>
    </source>
</evidence>
<dbReference type="AlphaFoldDB" id="A0ABD5UH28"/>
<accession>A0ABD5UH28</accession>
<dbReference type="SUPFAM" id="SSF144052">
    <property type="entry name" value="Thermophilic metalloprotease-like"/>
    <property type="match status" value="1"/>
</dbReference>
<protein>
    <submittedName>
        <fullName evidence="10">Aminopeptidase</fullName>
    </submittedName>
</protein>
<organism evidence="10 11">
    <name type="scientific">Halomarina ordinaria</name>
    <dbReference type="NCBI Taxonomy" id="3033939"/>
    <lineage>
        <taxon>Archaea</taxon>
        <taxon>Methanobacteriati</taxon>
        <taxon>Methanobacteriota</taxon>
        <taxon>Stenosarchaea group</taxon>
        <taxon>Halobacteria</taxon>
        <taxon>Halobacteriales</taxon>
        <taxon>Natronomonadaceae</taxon>
        <taxon>Halomarina</taxon>
    </lineage>
</organism>
<evidence type="ECO:0000256" key="6">
    <source>
        <dbReference type="ARBA" id="ARBA00022670"/>
    </source>
</evidence>
<proteinExistence type="inferred from homology"/>
<comment type="cofactor">
    <cofactor evidence="3">
        <name>Zn(2+)</name>
        <dbReference type="ChEBI" id="CHEBI:29105"/>
    </cofactor>
</comment>
<dbReference type="InterPro" id="IPR000787">
    <property type="entry name" value="Peptidase_M29"/>
</dbReference>
<keyword evidence="7" id="KW-0479">Metal-binding</keyword>
<comment type="caution">
    <text evidence="10">The sequence shown here is derived from an EMBL/GenBank/DDBJ whole genome shotgun (WGS) entry which is preliminary data.</text>
</comment>
<dbReference type="PANTHER" id="PTHR34448:SF1">
    <property type="entry name" value="BLL6088 PROTEIN"/>
    <property type="match status" value="1"/>
</dbReference>
<reference evidence="10 11" key="1">
    <citation type="journal article" date="2019" name="Int. J. Syst. Evol. Microbiol.">
        <title>The Global Catalogue of Microorganisms (GCM) 10K type strain sequencing project: providing services to taxonomists for standard genome sequencing and annotation.</title>
        <authorList>
            <consortium name="The Broad Institute Genomics Platform"/>
            <consortium name="The Broad Institute Genome Sequencing Center for Infectious Disease"/>
            <person name="Wu L."/>
            <person name="Ma J."/>
        </authorList>
    </citation>
    <scope>NUCLEOTIDE SEQUENCE [LARGE SCALE GENOMIC DNA]</scope>
    <source>
        <strain evidence="10 11">PSRA2</strain>
    </source>
</reference>
<keyword evidence="9" id="KW-0482">Metalloprotease</keyword>
<dbReference type="GO" id="GO:0008237">
    <property type="term" value="F:metallopeptidase activity"/>
    <property type="evidence" value="ECO:0007669"/>
    <property type="project" value="UniProtKB-KW"/>
</dbReference>
<evidence type="ECO:0000256" key="8">
    <source>
        <dbReference type="ARBA" id="ARBA00022801"/>
    </source>
</evidence>
<evidence type="ECO:0000313" key="10">
    <source>
        <dbReference type="EMBL" id="MFC6837421.1"/>
    </source>
</evidence>
<dbReference type="Gene3D" id="3.40.1830.10">
    <property type="entry name" value="Thermophilic metalloprotease (M29)"/>
    <property type="match status" value="1"/>
</dbReference>
<evidence type="ECO:0000313" key="11">
    <source>
        <dbReference type="Proteomes" id="UP001596406"/>
    </source>
</evidence>
<comment type="similarity">
    <text evidence="4">Belongs to the peptidase M29 family.</text>
</comment>
<evidence type="ECO:0000256" key="1">
    <source>
        <dbReference type="ARBA" id="ARBA00001941"/>
    </source>
</evidence>
<sequence>MDPRIRDHARIIADHSTDIGEGDNVVISAPADAEDLVVALHEEVADRGATPVYTNSSERAARAYLRNHDGEFETPSHLLALYEEMDVYVAVRGGENASETGDVDPETTAAHRRAMQPVLTERLSKRWCGTQFPTAGFAQLAGMSTEGYENFVWDAVSLDWDAQGEFQQGMVDVLNEGESVRIRSGERTDLTMSIAGNVAINDTGKKNLPGGEVFTAPVRESVEGTVHFDLPLYRQGREIEDVHVTFDEGRVVEYSAERNESVLDGIFETDEGARYLGELGIGMNRAIDRFTYNMLFDEKMGDTVHMAVGSAYAECVGEDNEVNRSAEHVDMIVDMSEDSIIEVDGEVVQRDGTFRFEDGFEA</sequence>
<dbReference type="Pfam" id="PF02073">
    <property type="entry name" value="Peptidase_M29"/>
    <property type="match status" value="1"/>
</dbReference>
<dbReference type="GO" id="GO:0046872">
    <property type="term" value="F:metal ion binding"/>
    <property type="evidence" value="ECO:0007669"/>
    <property type="project" value="UniProtKB-KW"/>
</dbReference>
<keyword evidence="5 10" id="KW-0031">Aminopeptidase</keyword>
<evidence type="ECO:0000256" key="9">
    <source>
        <dbReference type="ARBA" id="ARBA00023049"/>
    </source>
</evidence>
<dbReference type="InterPro" id="IPR052170">
    <property type="entry name" value="M29_Exopeptidase"/>
</dbReference>
<gene>
    <name evidence="10" type="ORF">ACFQHK_12980</name>
</gene>
<dbReference type="GO" id="GO:0004177">
    <property type="term" value="F:aminopeptidase activity"/>
    <property type="evidence" value="ECO:0007669"/>
    <property type="project" value="UniProtKB-KW"/>
</dbReference>
<evidence type="ECO:0000256" key="2">
    <source>
        <dbReference type="ARBA" id="ARBA00001946"/>
    </source>
</evidence>
<evidence type="ECO:0000256" key="4">
    <source>
        <dbReference type="ARBA" id="ARBA00008236"/>
    </source>
</evidence>
<dbReference type="Proteomes" id="UP001596406">
    <property type="component" value="Unassembled WGS sequence"/>
</dbReference>
<keyword evidence="6" id="KW-0645">Protease</keyword>